<dbReference type="GO" id="GO:0031295">
    <property type="term" value="P:T cell costimulation"/>
    <property type="evidence" value="ECO:0007669"/>
    <property type="project" value="TreeGrafter"/>
</dbReference>
<dbReference type="GO" id="GO:0006955">
    <property type="term" value="P:immune response"/>
    <property type="evidence" value="ECO:0007669"/>
    <property type="project" value="TreeGrafter"/>
</dbReference>
<keyword evidence="8" id="KW-0675">Receptor</keyword>
<dbReference type="GeneTree" id="ENSGT00940000160560"/>
<evidence type="ECO:0000256" key="11">
    <source>
        <dbReference type="SAM" id="MobiDB-lite"/>
    </source>
</evidence>
<dbReference type="PROSITE" id="PS50835">
    <property type="entry name" value="IG_LIKE"/>
    <property type="match status" value="1"/>
</dbReference>
<dbReference type="AlphaFoldDB" id="A0AAX7VHM3"/>
<feature type="compositionally biased region" description="Basic and acidic residues" evidence="11">
    <location>
        <begin position="392"/>
        <end position="408"/>
    </location>
</feature>
<name>A0AAX7VHM3_ASTCA</name>
<feature type="region of interest" description="Disordered" evidence="11">
    <location>
        <begin position="312"/>
        <end position="340"/>
    </location>
</feature>
<evidence type="ECO:0000256" key="2">
    <source>
        <dbReference type="ARBA" id="ARBA00022475"/>
    </source>
</evidence>
<evidence type="ECO:0000313" key="14">
    <source>
        <dbReference type="Ensembl" id="ENSACLP00000081199.1"/>
    </source>
</evidence>
<keyword evidence="15" id="KW-1185">Reference proteome</keyword>
<dbReference type="Proteomes" id="UP000265100">
    <property type="component" value="Unplaced"/>
</dbReference>
<protein>
    <recommendedName>
        <fullName evidence="13">Ig-like domain-containing protein</fullName>
    </recommendedName>
</protein>
<dbReference type="InterPro" id="IPR013783">
    <property type="entry name" value="Ig-like_fold"/>
</dbReference>
<reference evidence="14" key="2">
    <citation type="submission" date="2025-09" db="UniProtKB">
        <authorList>
            <consortium name="Ensembl"/>
        </authorList>
    </citation>
    <scope>IDENTIFICATION</scope>
</reference>
<dbReference type="SMART" id="SM00409">
    <property type="entry name" value="IG"/>
    <property type="match status" value="1"/>
</dbReference>
<dbReference type="GO" id="GO:0042102">
    <property type="term" value="P:positive regulation of T cell proliferation"/>
    <property type="evidence" value="ECO:0007669"/>
    <property type="project" value="TreeGrafter"/>
</dbReference>
<accession>A0AAX7VHM3</accession>
<dbReference type="Ensembl" id="ENSACLT00000089258.1">
    <property type="protein sequence ID" value="ENSACLP00000081199.1"/>
    <property type="gene ID" value="ENSACLG00000018321.2"/>
</dbReference>
<keyword evidence="7" id="KW-1015">Disulfide bond</keyword>
<dbReference type="Pfam" id="PF07686">
    <property type="entry name" value="V-set"/>
    <property type="match status" value="1"/>
</dbReference>
<evidence type="ECO:0000256" key="6">
    <source>
        <dbReference type="ARBA" id="ARBA00023136"/>
    </source>
</evidence>
<dbReference type="InterPro" id="IPR007110">
    <property type="entry name" value="Ig-like_dom"/>
</dbReference>
<dbReference type="SUPFAM" id="SSF52540">
    <property type="entry name" value="P-loop containing nucleoside triphosphate hydrolases"/>
    <property type="match status" value="1"/>
</dbReference>
<keyword evidence="2" id="KW-1003">Cell membrane</keyword>
<evidence type="ECO:0000256" key="7">
    <source>
        <dbReference type="ARBA" id="ARBA00023157"/>
    </source>
</evidence>
<reference evidence="14" key="1">
    <citation type="submission" date="2025-08" db="UniProtKB">
        <authorList>
            <consortium name="Ensembl"/>
        </authorList>
    </citation>
    <scope>IDENTIFICATION</scope>
</reference>
<evidence type="ECO:0000256" key="12">
    <source>
        <dbReference type="SAM" id="Phobius"/>
    </source>
</evidence>
<keyword evidence="9" id="KW-0325">Glycoprotein</keyword>
<evidence type="ECO:0000256" key="3">
    <source>
        <dbReference type="ARBA" id="ARBA00022692"/>
    </source>
</evidence>
<dbReference type="GO" id="GO:0042130">
    <property type="term" value="P:negative regulation of T cell proliferation"/>
    <property type="evidence" value="ECO:0007669"/>
    <property type="project" value="TreeGrafter"/>
</dbReference>
<keyword evidence="3 12" id="KW-0812">Transmembrane</keyword>
<evidence type="ECO:0000259" key="13">
    <source>
        <dbReference type="PROSITE" id="PS50835"/>
    </source>
</evidence>
<dbReference type="SMART" id="SM00406">
    <property type="entry name" value="IGv"/>
    <property type="match status" value="1"/>
</dbReference>
<feature type="transmembrane region" description="Helical" evidence="12">
    <location>
        <begin position="344"/>
        <end position="361"/>
    </location>
</feature>
<dbReference type="InterPro" id="IPR003598">
    <property type="entry name" value="Ig_sub2"/>
</dbReference>
<comment type="subcellular location">
    <subcellularLocation>
        <location evidence="1">Cell membrane</location>
        <topology evidence="1">Single-pass type I membrane protein</topology>
    </subcellularLocation>
</comment>
<dbReference type="Gene3D" id="3.40.50.300">
    <property type="entry name" value="P-loop containing nucleotide triphosphate hydrolases"/>
    <property type="match status" value="1"/>
</dbReference>
<feature type="region of interest" description="Disordered" evidence="11">
    <location>
        <begin position="388"/>
        <end position="440"/>
    </location>
</feature>
<proteinExistence type="predicted"/>
<dbReference type="GO" id="GO:0007166">
    <property type="term" value="P:cell surface receptor signaling pathway"/>
    <property type="evidence" value="ECO:0007669"/>
    <property type="project" value="TreeGrafter"/>
</dbReference>
<evidence type="ECO:0000256" key="1">
    <source>
        <dbReference type="ARBA" id="ARBA00004251"/>
    </source>
</evidence>
<sequence length="440" mass="49130">MGFSSSKPAAPSLLLEKPWRKINNGRENPTDQHFVENYKPEVEEQNLRILLHGPVGAGKSSFINSVNSVLQKRVCCKALVANSCDCFTKKYTTYKIKKGNAFYPFVLNDMVGLKFTTSRRNRRIHVKDVKQALKGHIKDGYVFNPENKLSKGDRYYNRTPTENDKVHVLVCVVDANTASLMNDATAEAIQDIRDEATELDQKIITAESGQDVTLTCRAPNNTIIAVEWSRADLEVQYVLLYRDGHFNSHNQHPSFKNRVDLQDRQMKDGDVSLILKDVTINDTGTYECRVKTGNNRRKRANLSGDPISIIHLHVDPPAQTGGDTEDGGKEAGGKEAGGENSGSVGLIIGLSIVAVVGYLIYRKYKQRSQDSFCPTTEPQIEMSEIFLNSESPADKQRDRNDLKIDSSHQHSTRIPDVTLTVENELLHPPPPQQTAGQLPE</sequence>
<dbReference type="InterPro" id="IPR003599">
    <property type="entry name" value="Ig_sub"/>
</dbReference>
<organism evidence="14 15">
    <name type="scientific">Astatotilapia calliptera</name>
    <name type="common">Eastern happy</name>
    <name type="synonym">Chromis callipterus</name>
    <dbReference type="NCBI Taxonomy" id="8154"/>
    <lineage>
        <taxon>Eukaryota</taxon>
        <taxon>Metazoa</taxon>
        <taxon>Chordata</taxon>
        <taxon>Craniata</taxon>
        <taxon>Vertebrata</taxon>
        <taxon>Euteleostomi</taxon>
        <taxon>Actinopterygii</taxon>
        <taxon>Neopterygii</taxon>
        <taxon>Teleostei</taxon>
        <taxon>Neoteleostei</taxon>
        <taxon>Acanthomorphata</taxon>
        <taxon>Ovalentaria</taxon>
        <taxon>Cichlomorphae</taxon>
        <taxon>Cichliformes</taxon>
        <taxon>Cichlidae</taxon>
        <taxon>African cichlids</taxon>
        <taxon>Pseudocrenilabrinae</taxon>
        <taxon>Haplochromini</taxon>
        <taxon>Astatotilapia</taxon>
    </lineage>
</organism>
<feature type="domain" description="Ig-like" evidence="13">
    <location>
        <begin position="194"/>
        <end position="303"/>
    </location>
</feature>
<dbReference type="InterPro" id="IPR051713">
    <property type="entry name" value="T-cell_Activation_Regulation"/>
</dbReference>
<evidence type="ECO:0000256" key="4">
    <source>
        <dbReference type="ARBA" id="ARBA00022729"/>
    </source>
</evidence>
<dbReference type="GO" id="GO:0009897">
    <property type="term" value="C:external side of plasma membrane"/>
    <property type="evidence" value="ECO:0007669"/>
    <property type="project" value="TreeGrafter"/>
</dbReference>
<dbReference type="SUPFAM" id="SSF48726">
    <property type="entry name" value="Immunoglobulin"/>
    <property type="match status" value="1"/>
</dbReference>
<dbReference type="PANTHER" id="PTHR25466">
    <property type="entry name" value="T-LYMPHOCYTE ACTIVATION ANTIGEN"/>
    <property type="match status" value="1"/>
</dbReference>
<feature type="compositionally biased region" description="Basic and acidic residues" evidence="11">
    <location>
        <begin position="326"/>
        <end position="337"/>
    </location>
</feature>
<evidence type="ECO:0000256" key="9">
    <source>
        <dbReference type="ARBA" id="ARBA00023180"/>
    </source>
</evidence>
<dbReference type="InterPro" id="IPR013106">
    <property type="entry name" value="Ig_V-set"/>
</dbReference>
<keyword evidence="6 12" id="KW-0472">Membrane</keyword>
<evidence type="ECO:0000256" key="10">
    <source>
        <dbReference type="ARBA" id="ARBA00023319"/>
    </source>
</evidence>
<keyword evidence="10" id="KW-0393">Immunoglobulin domain</keyword>
<dbReference type="InterPro" id="IPR036179">
    <property type="entry name" value="Ig-like_dom_sf"/>
</dbReference>
<evidence type="ECO:0000313" key="15">
    <source>
        <dbReference type="Proteomes" id="UP000265100"/>
    </source>
</evidence>
<keyword evidence="4" id="KW-0732">Signal</keyword>
<keyword evidence="5 12" id="KW-1133">Transmembrane helix</keyword>
<dbReference type="InterPro" id="IPR027417">
    <property type="entry name" value="P-loop_NTPase"/>
</dbReference>
<dbReference type="SMART" id="SM00408">
    <property type="entry name" value="IGc2"/>
    <property type="match status" value="1"/>
</dbReference>
<dbReference type="GO" id="GO:0071222">
    <property type="term" value="P:cellular response to lipopolysaccharide"/>
    <property type="evidence" value="ECO:0007669"/>
    <property type="project" value="TreeGrafter"/>
</dbReference>
<evidence type="ECO:0000256" key="5">
    <source>
        <dbReference type="ARBA" id="ARBA00022989"/>
    </source>
</evidence>
<dbReference type="PANTHER" id="PTHR25466:SF9">
    <property type="entry name" value="FIBRONECTIN TYPE-III DOMAIN-CONTAINING PROTEIN"/>
    <property type="match status" value="1"/>
</dbReference>
<dbReference type="Gene3D" id="2.60.40.10">
    <property type="entry name" value="Immunoglobulins"/>
    <property type="match status" value="1"/>
</dbReference>
<evidence type="ECO:0000256" key="8">
    <source>
        <dbReference type="ARBA" id="ARBA00023170"/>
    </source>
</evidence>